<organism evidence="3 4">
    <name type="scientific">Staphylotrichum tortipilum</name>
    <dbReference type="NCBI Taxonomy" id="2831512"/>
    <lineage>
        <taxon>Eukaryota</taxon>
        <taxon>Fungi</taxon>
        <taxon>Dikarya</taxon>
        <taxon>Ascomycota</taxon>
        <taxon>Pezizomycotina</taxon>
        <taxon>Sordariomycetes</taxon>
        <taxon>Sordariomycetidae</taxon>
        <taxon>Sordariales</taxon>
        <taxon>Chaetomiaceae</taxon>
        <taxon>Staphylotrichum</taxon>
    </lineage>
</organism>
<keyword evidence="2" id="KW-1133">Transmembrane helix</keyword>
<reference evidence="3" key="1">
    <citation type="journal article" date="2023" name="Mol. Phylogenet. Evol.">
        <title>Genome-scale phylogeny and comparative genomics of the fungal order Sordariales.</title>
        <authorList>
            <person name="Hensen N."/>
            <person name="Bonometti L."/>
            <person name="Westerberg I."/>
            <person name="Brannstrom I.O."/>
            <person name="Guillou S."/>
            <person name="Cros-Aarteil S."/>
            <person name="Calhoun S."/>
            <person name="Haridas S."/>
            <person name="Kuo A."/>
            <person name="Mondo S."/>
            <person name="Pangilinan J."/>
            <person name="Riley R."/>
            <person name="LaButti K."/>
            <person name="Andreopoulos B."/>
            <person name="Lipzen A."/>
            <person name="Chen C."/>
            <person name="Yan M."/>
            <person name="Daum C."/>
            <person name="Ng V."/>
            <person name="Clum A."/>
            <person name="Steindorff A."/>
            <person name="Ohm R.A."/>
            <person name="Martin F."/>
            <person name="Silar P."/>
            <person name="Natvig D.O."/>
            <person name="Lalanne C."/>
            <person name="Gautier V."/>
            <person name="Ament-Velasquez S.L."/>
            <person name="Kruys A."/>
            <person name="Hutchinson M.I."/>
            <person name="Powell A.J."/>
            <person name="Barry K."/>
            <person name="Miller A.N."/>
            <person name="Grigoriev I.V."/>
            <person name="Debuchy R."/>
            <person name="Gladieux P."/>
            <person name="Hiltunen Thoren M."/>
            <person name="Johannesson H."/>
        </authorList>
    </citation>
    <scope>NUCLEOTIDE SEQUENCE</scope>
    <source>
        <strain evidence="3">CBS 103.79</strain>
    </source>
</reference>
<feature type="region of interest" description="Disordered" evidence="1">
    <location>
        <begin position="25"/>
        <end position="77"/>
    </location>
</feature>
<keyword evidence="2" id="KW-0812">Transmembrane</keyword>
<name>A0AAN6MDW9_9PEZI</name>
<feature type="compositionally biased region" description="Low complexity" evidence="1">
    <location>
        <begin position="30"/>
        <end position="40"/>
    </location>
</feature>
<comment type="caution">
    <text evidence="3">The sequence shown here is derived from an EMBL/GenBank/DDBJ whole genome shotgun (WGS) entry which is preliminary data.</text>
</comment>
<feature type="compositionally biased region" description="Polar residues" evidence="1">
    <location>
        <begin position="53"/>
        <end position="68"/>
    </location>
</feature>
<accession>A0AAN6MDW9</accession>
<evidence type="ECO:0000313" key="3">
    <source>
        <dbReference type="EMBL" id="KAK3898704.1"/>
    </source>
</evidence>
<keyword evidence="2" id="KW-0472">Membrane</keyword>
<feature type="transmembrane region" description="Helical" evidence="2">
    <location>
        <begin position="211"/>
        <end position="231"/>
    </location>
</feature>
<proteinExistence type="predicted"/>
<protein>
    <submittedName>
        <fullName evidence="3">Uncharacterized protein</fullName>
    </submittedName>
</protein>
<keyword evidence="4" id="KW-1185">Reference proteome</keyword>
<sequence length="313" mass="33765">MDTTYTKQEEWTVFRMVGSVLPGSLRLRRTAGTTGTPTKEATQRTAVQHKASGPTQSNTVSRNRNTFGPSPDKQAVPDRRAFDVTLTQGKGLASMVASTAAVLGQPLEGSGVDWKSASQDLDLIFNASREYAAHQDADYHADFERSTYVNGVQHVLRGLPRDLEPGEAVMLRRAMPSALAGESQPAPAGGCAGFDGKQGTGPGANGGRQNAVHIIVLLCLCWLSSFAAWVVPRAVAYGRKMAEAEQKHGYIPRLLLAAAALLHAVVEVLRCIGEFWPCKVVFLMLDYAAQGIREAVYEFGERAVAPEAAKRRL</sequence>
<evidence type="ECO:0000256" key="2">
    <source>
        <dbReference type="SAM" id="Phobius"/>
    </source>
</evidence>
<evidence type="ECO:0000313" key="4">
    <source>
        <dbReference type="Proteomes" id="UP001303889"/>
    </source>
</evidence>
<dbReference type="EMBL" id="MU855894">
    <property type="protein sequence ID" value="KAK3898704.1"/>
    <property type="molecule type" value="Genomic_DNA"/>
</dbReference>
<gene>
    <name evidence="3" type="ORF">C8A05DRAFT_37703</name>
</gene>
<dbReference type="AlphaFoldDB" id="A0AAN6MDW9"/>
<dbReference type="Proteomes" id="UP001303889">
    <property type="component" value="Unassembled WGS sequence"/>
</dbReference>
<reference evidence="3" key="2">
    <citation type="submission" date="2023-05" db="EMBL/GenBank/DDBJ databases">
        <authorList>
            <consortium name="Lawrence Berkeley National Laboratory"/>
            <person name="Steindorff A."/>
            <person name="Hensen N."/>
            <person name="Bonometti L."/>
            <person name="Westerberg I."/>
            <person name="Brannstrom I.O."/>
            <person name="Guillou S."/>
            <person name="Cros-Aarteil S."/>
            <person name="Calhoun S."/>
            <person name="Haridas S."/>
            <person name="Kuo A."/>
            <person name="Mondo S."/>
            <person name="Pangilinan J."/>
            <person name="Riley R."/>
            <person name="Labutti K."/>
            <person name="Andreopoulos B."/>
            <person name="Lipzen A."/>
            <person name="Chen C."/>
            <person name="Yanf M."/>
            <person name="Daum C."/>
            <person name="Ng V."/>
            <person name="Clum A."/>
            <person name="Ohm R."/>
            <person name="Martin F."/>
            <person name="Silar P."/>
            <person name="Natvig D."/>
            <person name="Lalanne C."/>
            <person name="Gautier V."/>
            <person name="Ament-Velasquez S.L."/>
            <person name="Kruys A."/>
            <person name="Hutchinson M.I."/>
            <person name="Powell A.J."/>
            <person name="Barry K."/>
            <person name="Miller A.N."/>
            <person name="Grigoriev I.V."/>
            <person name="Debuchy R."/>
            <person name="Gladieux P."/>
            <person name="Thoren M.H."/>
            <person name="Johannesson H."/>
        </authorList>
    </citation>
    <scope>NUCLEOTIDE SEQUENCE</scope>
    <source>
        <strain evidence="3">CBS 103.79</strain>
    </source>
</reference>
<evidence type="ECO:0000256" key="1">
    <source>
        <dbReference type="SAM" id="MobiDB-lite"/>
    </source>
</evidence>